<keyword evidence="3" id="KW-1185">Reference proteome</keyword>
<sequence>FHGRRMNSTFDTNLAKQWIKTCDTAHSTECSLPCVVKRPSRVINVKEKRIEYTPPSCSYIALSYRWPTSAGLKLTNDTESSLMEDDGLAQVDGIPLIVEDAMTLLRSLGQTYLWVDALCISQQERDPQNCLDDEKEDQLAAMADIYRGSYFTIVACSDPDSKKGLAGIRGRTRHSQRSKSTDDLTFAIAKPDLVYAGQNSKWNSRVWTFQEAAQSRRLLIFTDDQVFFHCNGTIWREDTFLE</sequence>
<evidence type="ECO:0000313" key="3">
    <source>
        <dbReference type="Proteomes" id="UP000053841"/>
    </source>
</evidence>
<reference evidence="2 3" key="1">
    <citation type="journal article" date="2013" name="PLoS Genet.">
        <title>Comparative genome structure, secondary metabolite, and effector coding capacity across Cochliobolus pathogens.</title>
        <authorList>
            <person name="Condon B.J."/>
            <person name="Leng Y."/>
            <person name="Wu D."/>
            <person name="Bushley K.E."/>
            <person name="Ohm R.A."/>
            <person name="Otillar R."/>
            <person name="Martin J."/>
            <person name="Schackwitz W."/>
            <person name="Grimwood J."/>
            <person name="MohdZainudin N."/>
            <person name="Xue C."/>
            <person name="Wang R."/>
            <person name="Manning V.A."/>
            <person name="Dhillon B."/>
            <person name="Tu Z.J."/>
            <person name="Steffenson B.J."/>
            <person name="Salamov A."/>
            <person name="Sun H."/>
            <person name="Lowry S."/>
            <person name="LaButti K."/>
            <person name="Han J."/>
            <person name="Copeland A."/>
            <person name="Lindquist E."/>
            <person name="Barry K."/>
            <person name="Schmutz J."/>
            <person name="Baker S.E."/>
            <person name="Ciuffetti L.M."/>
            <person name="Grigoriev I.V."/>
            <person name="Zhong S."/>
            <person name="Turgeon B.G."/>
        </authorList>
    </citation>
    <scope>NUCLEOTIDE SEQUENCE [LARGE SCALE GENOMIC DNA]</scope>
    <source>
        <strain evidence="2 3">26-R-13</strain>
    </source>
</reference>
<dbReference type="InterPro" id="IPR010730">
    <property type="entry name" value="HET"/>
</dbReference>
<name>W6XN49_COCC2</name>
<organism evidence="2 3">
    <name type="scientific">Cochliobolus carbonum (strain 26-R-13)</name>
    <name type="common">Maize leaf spot fungus</name>
    <name type="synonym">Bipolaris zeicola</name>
    <dbReference type="NCBI Taxonomy" id="930089"/>
    <lineage>
        <taxon>Eukaryota</taxon>
        <taxon>Fungi</taxon>
        <taxon>Dikarya</taxon>
        <taxon>Ascomycota</taxon>
        <taxon>Pezizomycotina</taxon>
        <taxon>Dothideomycetes</taxon>
        <taxon>Pleosporomycetidae</taxon>
        <taxon>Pleosporales</taxon>
        <taxon>Pleosporineae</taxon>
        <taxon>Pleosporaceae</taxon>
        <taxon>Bipolaris</taxon>
    </lineage>
</organism>
<feature type="non-terminal residue" evidence="2">
    <location>
        <position position="1"/>
    </location>
</feature>
<protein>
    <recommendedName>
        <fullName evidence="1">Heterokaryon incompatibility domain-containing protein</fullName>
    </recommendedName>
</protein>
<dbReference type="PANTHER" id="PTHR33112:SF12">
    <property type="entry name" value="HETEROKARYON INCOMPATIBILITY DOMAIN-CONTAINING PROTEIN"/>
    <property type="match status" value="1"/>
</dbReference>
<dbReference type="PANTHER" id="PTHR33112">
    <property type="entry name" value="DOMAIN PROTEIN, PUTATIVE-RELATED"/>
    <property type="match status" value="1"/>
</dbReference>
<feature type="non-terminal residue" evidence="2">
    <location>
        <position position="242"/>
    </location>
</feature>
<gene>
    <name evidence="2" type="ORF">COCCADRAFT_78765</name>
</gene>
<dbReference type="KEGG" id="bze:COCCADRAFT_78765"/>
<dbReference type="Pfam" id="PF06985">
    <property type="entry name" value="HET"/>
    <property type="match status" value="1"/>
</dbReference>
<dbReference type="GeneID" id="19150924"/>
<evidence type="ECO:0000313" key="2">
    <source>
        <dbReference type="EMBL" id="EUC26923.1"/>
    </source>
</evidence>
<dbReference type="STRING" id="930089.W6XN49"/>
<proteinExistence type="predicted"/>
<dbReference type="Proteomes" id="UP000053841">
    <property type="component" value="Unassembled WGS sequence"/>
</dbReference>
<dbReference type="OrthoDB" id="3695594at2759"/>
<dbReference type="eggNOG" id="ENOG502S0V6">
    <property type="taxonomic scope" value="Eukaryota"/>
</dbReference>
<accession>W6XN49</accession>
<evidence type="ECO:0000259" key="1">
    <source>
        <dbReference type="Pfam" id="PF06985"/>
    </source>
</evidence>
<dbReference type="RefSeq" id="XP_007718770.1">
    <property type="nucleotide sequence ID" value="XM_007720580.1"/>
</dbReference>
<dbReference type="AlphaFoldDB" id="W6XN49"/>
<feature type="domain" description="Heterokaryon incompatibility" evidence="1">
    <location>
        <begin position="59"/>
        <end position="211"/>
    </location>
</feature>
<dbReference type="HOGENOM" id="CLU_002639_4_1_1"/>
<dbReference type="EMBL" id="KI965061">
    <property type="protein sequence ID" value="EUC26923.1"/>
    <property type="molecule type" value="Genomic_DNA"/>
</dbReference>